<reference evidence="1 2" key="1">
    <citation type="submission" date="2016-10" db="EMBL/GenBank/DDBJ databases">
        <title>Genome sequence of the basidiomycete white-rot fungus Trametes pubescens.</title>
        <authorList>
            <person name="Makela M.R."/>
            <person name="Granchi Z."/>
            <person name="Peng M."/>
            <person name="De Vries R.P."/>
            <person name="Grigoriev I."/>
            <person name="Riley R."/>
            <person name="Hilden K."/>
        </authorList>
    </citation>
    <scope>NUCLEOTIDE SEQUENCE [LARGE SCALE GENOMIC DNA]</scope>
    <source>
        <strain evidence="1 2">FBCC735</strain>
    </source>
</reference>
<gene>
    <name evidence="1" type="ORF">TRAPUB_8667</name>
</gene>
<dbReference type="AlphaFoldDB" id="A0A1M2W4N6"/>
<evidence type="ECO:0000313" key="1">
    <source>
        <dbReference type="EMBL" id="OJT14776.1"/>
    </source>
</evidence>
<dbReference type="OrthoDB" id="15189at2759"/>
<organism evidence="1 2">
    <name type="scientific">Trametes pubescens</name>
    <name type="common">White-rot fungus</name>
    <dbReference type="NCBI Taxonomy" id="154538"/>
    <lineage>
        <taxon>Eukaryota</taxon>
        <taxon>Fungi</taxon>
        <taxon>Dikarya</taxon>
        <taxon>Basidiomycota</taxon>
        <taxon>Agaricomycotina</taxon>
        <taxon>Agaricomycetes</taxon>
        <taxon>Polyporales</taxon>
        <taxon>Polyporaceae</taxon>
        <taxon>Trametes</taxon>
    </lineage>
</organism>
<dbReference type="EMBL" id="MNAD01000238">
    <property type="protein sequence ID" value="OJT14776.1"/>
    <property type="molecule type" value="Genomic_DNA"/>
</dbReference>
<name>A0A1M2W4N6_TRAPU</name>
<proteinExistence type="predicted"/>
<comment type="caution">
    <text evidence="1">The sequence shown here is derived from an EMBL/GenBank/DDBJ whole genome shotgun (WGS) entry which is preliminary data.</text>
</comment>
<keyword evidence="2" id="KW-1185">Reference proteome</keyword>
<dbReference type="Proteomes" id="UP000184267">
    <property type="component" value="Unassembled WGS sequence"/>
</dbReference>
<protein>
    <submittedName>
        <fullName evidence="1">Uncharacterized protein</fullName>
    </submittedName>
</protein>
<sequence>MKTLYSKVSGSAVYDSVNGYYSFPCKSAPSVSGREEVDQRPLHLAGWRIVAARAGGCLRSAAIANTFDRRSCFAAQEYAMRAALLKVGQPPRTRLPGAHWTMFPHPKPCLPHGAQSFSKAETAVFEPSATNK</sequence>
<evidence type="ECO:0000313" key="2">
    <source>
        <dbReference type="Proteomes" id="UP000184267"/>
    </source>
</evidence>
<accession>A0A1M2W4N6</accession>